<dbReference type="PROSITE" id="PS51379">
    <property type="entry name" value="4FE4S_FER_2"/>
    <property type="match status" value="2"/>
</dbReference>
<dbReference type="InterPro" id="IPR036136">
    <property type="entry name" value="Nit/Sulf_reduc_fer-like_dom_sf"/>
</dbReference>
<dbReference type="InterPro" id="IPR005117">
    <property type="entry name" value="NiRdtase/SiRdtase_haem-b_fer"/>
</dbReference>
<keyword evidence="9" id="KW-1185">Reference proteome</keyword>
<feature type="domain" description="4Fe-4S ferredoxin-type" evidence="7">
    <location>
        <begin position="157"/>
        <end position="185"/>
    </location>
</feature>
<dbReference type="GO" id="GO:0051539">
    <property type="term" value="F:4 iron, 4 sulfur cluster binding"/>
    <property type="evidence" value="ECO:0007669"/>
    <property type="project" value="UniProtKB-KW"/>
</dbReference>
<dbReference type="KEGG" id="mpl:Mpal_0206"/>
<feature type="domain" description="4Fe-4S ferredoxin-type" evidence="7">
    <location>
        <begin position="186"/>
        <end position="215"/>
    </location>
</feature>
<dbReference type="InterPro" id="IPR051329">
    <property type="entry name" value="NIR_SIR_4Fe-4S"/>
</dbReference>
<dbReference type="OrthoDB" id="15347at2157"/>
<dbReference type="Gene3D" id="3.30.70.20">
    <property type="match status" value="1"/>
</dbReference>
<evidence type="ECO:0000256" key="2">
    <source>
        <dbReference type="ARBA" id="ARBA00022617"/>
    </source>
</evidence>
<evidence type="ECO:0000256" key="6">
    <source>
        <dbReference type="ARBA" id="ARBA00023014"/>
    </source>
</evidence>
<protein>
    <submittedName>
        <fullName evidence="8">Nitrite and sulphite reductase 4Fe-4S region</fullName>
    </submittedName>
</protein>
<dbReference type="SUPFAM" id="SSF55124">
    <property type="entry name" value="Nitrite/Sulfite reductase N-terminal domain-like"/>
    <property type="match status" value="1"/>
</dbReference>
<dbReference type="Pfam" id="PF01077">
    <property type="entry name" value="NIR_SIR"/>
    <property type="match status" value="1"/>
</dbReference>
<proteinExistence type="predicted"/>
<evidence type="ECO:0000256" key="3">
    <source>
        <dbReference type="ARBA" id="ARBA00022723"/>
    </source>
</evidence>
<keyword evidence="2" id="KW-0349">Heme</keyword>
<evidence type="ECO:0000256" key="5">
    <source>
        <dbReference type="ARBA" id="ARBA00023004"/>
    </source>
</evidence>
<evidence type="ECO:0000256" key="4">
    <source>
        <dbReference type="ARBA" id="ARBA00023002"/>
    </source>
</evidence>
<dbReference type="PRINTS" id="PR00397">
    <property type="entry name" value="SIROHAEM"/>
</dbReference>
<dbReference type="SUPFAM" id="SSF54862">
    <property type="entry name" value="4Fe-4S ferredoxins"/>
    <property type="match status" value="1"/>
</dbReference>
<dbReference type="PANTHER" id="PTHR32439">
    <property type="entry name" value="FERREDOXIN--NITRITE REDUCTASE, CHLOROPLASTIC"/>
    <property type="match status" value="1"/>
</dbReference>
<evidence type="ECO:0000259" key="7">
    <source>
        <dbReference type="PROSITE" id="PS51379"/>
    </source>
</evidence>
<dbReference type="GeneID" id="7270591"/>
<dbReference type="GO" id="GO:0020037">
    <property type="term" value="F:heme binding"/>
    <property type="evidence" value="ECO:0007669"/>
    <property type="project" value="InterPro"/>
</dbReference>
<dbReference type="SUPFAM" id="SSF56014">
    <property type="entry name" value="Nitrite and sulphite reductase 4Fe-4S domain-like"/>
    <property type="match status" value="1"/>
</dbReference>
<name>B8GJ20_METPE</name>
<dbReference type="Pfam" id="PF03460">
    <property type="entry name" value="NIR_SIR_ferr"/>
    <property type="match status" value="1"/>
</dbReference>
<reference evidence="8 9" key="1">
    <citation type="journal article" date="2015" name="Genome Announc.">
        <title>Complete Genome Sequence of Methanosphaerula palustris E1-9CT, a Hydrogenotrophic Methanogen Isolated from a Minerotrophic Fen Peatland.</title>
        <authorList>
            <person name="Cadillo-Quiroz H."/>
            <person name="Browne P."/>
            <person name="Kyrpides N."/>
            <person name="Woyke T."/>
            <person name="Goodwin L."/>
            <person name="Detter C."/>
            <person name="Yavitt J.B."/>
            <person name="Zinder S.H."/>
        </authorList>
    </citation>
    <scope>NUCLEOTIDE SEQUENCE [LARGE SCALE GENOMIC DNA]</scope>
    <source>
        <strain evidence="9">ATCC BAA-1556 / DSM 19958 / E1-9c</strain>
    </source>
</reference>
<evidence type="ECO:0000313" key="8">
    <source>
        <dbReference type="EMBL" id="ACL15593.1"/>
    </source>
</evidence>
<dbReference type="RefSeq" id="WP_012616912.1">
    <property type="nucleotide sequence ID" value="NC_011832.1"/>
</dbReference>
<dbReference type="InterPro" id="IPR006066">
    <property type="entry name" value="NO2/SO3_Rdtase_FeS/sirohaem_BS"/>
</dbReference>
<dbReference type="STRING" id="521011.Mpal_0206"/>
<keyword evidence="4" id="KW-0560">Oxidoreductase</keyword>
<dbReference type="eggNOG" id="arCOG02059">
    <property type="taxonomic scope" value="Archaea"/>
</dbReference>
<evidence type="ECO:0000256" key="1">
    <source>
        <dbReference type="ARBA" id="ARBA00022485"/>
    </source>
</evidence>
<dbReference type="GO" id="GO:0046872">
    <property type="term" value="F:metal ion binding"/>
    <property type="evidence" value="ECO:0007669"/>
    <property type="project" value="UniProtKB-KW"/>
</dbReference>
<evidence type="ECO:0000313" key="9">
    <source>
        <dbReference type="Proteomes" id="UP000002457"/>
    </source>
</evidence>
<dbReference type="InterPro" id="IPR045854">
    <property type="entry name" value="NO2/SO3_Rdtase_4Fe4S_sf"/>
</dbReference>
<keyword evidence="1" id="KW-0004">4Fe-4S</keyword>
<keyword evidence="5" id="KW-0408">Iron</keyword>
<keyword evidence="6" id="KW-0411">Iron-sulfur</keyword>
<dbReference type="InterPro" id="IPR006067">
    <property type="entry name" value="NO2/SO3_Rdtase_4Fe4S_dom"/>
</dbReference>
<accession>B8GJ20</accession>
<dbReference type="GO" id="GO:0016491">
    <property type="term" value="F:oxidoreductase activity"/>
    <property type="evidence" value="ECO:0007669"/>
    <property type="project" value="UniProtKB-KW"/>
</dbReference>
<dbReference type="InterPro" id="IPR017896">
    <property type="entry name" value="4Fe4S_Fe-S-bd"/>
</dbReference>
<dbReference type="Proteomes" id="UP000002457">
    <property type="component" value="Chromosome"/>
</dbReference>
<gene>
    <name evidence="8" type="ordered locus">Mpal_0206</name>
</gene>
<sequence>MKNGTKHLLSRGGVIPSQDPDRCIVRLRIPAGEITPDQMSGIARIARKHGVPVVHMTTRQTMELPQVDPRAIEPLVKSLERNGTPLGAEKQEVVNITACPGTDRCRFANIETRELAAEIDRRFFGRDLPVKVRIAISACPNGCMSERLNEIGITGTIRPVREEGLCTGCGTCAHHCKEEAIRISGGKVVLDQERCMLCGMCVSPCPFEIIKADPPEYQITVGGRRGRHPLVGRHLVTVTSPGAVVDVIEMIITWVYRNAYSDRQLPDQLDDLDFDIFKEQVRKACSNSGTMSELEHRGVWA</sequence>
<dbReference type="Gene3D" id="3.30.413.10">
    <property type="entry name" value="Sulfite Reductase Hemoprotein, domain 1"/>
    <property type="match status" value="1"/>
</dbReference>
<dbReference type="Pfam" id="PF00037">
    <property type="entry name" value="Fer4"/>
    <property type="match status" value="2"/>
</dbReference>
<dbReference type="InterPro" id="IPR017900">
    <property type="entry name" value="4Fe4S_Fe_S_CS"/>
</dbReference>
<keyword evidence="3" id="KW-0479">Metal-binding</keyword>
<dbReference type="PANTHER" id="PTHR32439:SF9">
    <property type="entry name" value="BLR3264 PROTEIN"/>
    <property type="match status" value="1"/>
</dbReference>
<dbReference type="HOGENOM" id="CLU_072599_0_1_2"/>
<organism evidence="8 9">
    <name type="scientific">Methanosphaerula palustris (strain ATCC BAA-1556 / DSM 19958 / E1-9c)</name>
    <dbReference type="NCBI Taxonomy" id="521011"/>
    <lineage>
        <taxon>Archaea</taxon>
        <taxon>Methanobacteriati</taxon>
        <taxon>Methanobacteriota</taxon>
        <taxon>Stenosarchaea group</taxon>
        <taxon>Methanomicrobia</taxon>
        <taxon>Methanomicrobiales</taxon>
        <taxon>Methanoregulaceae</taxon>
        <taxon>Methanosphaerula</taxon>
    </lineage>
</organism>
<dbReference type="PROSITE" id="PS00198">
    <property type="entry name" value="4FE4S_FER_1"/>
    <property type="match status" value="1"/>
</dbReference>
<dbReference type="AlphaFoldDB" id="B8GJ20"/>
<dbReference type="EMBL" id="CP001338">
    <property type="protein sequence ID" value="ACL15593.1"/>
    <property type="molecule type" value="Genomic_DNA"/>
</dbReference>